<dbReference type="AlphaFoldDB" id="G8YL67"/>
<gene>
    <name evidence="2" type="primary">Piso0_001583</name>
    <name evidence="2" type="ORF">GNLVRS01_PISO0F09575g</name>
</gene>
<feature type="transmembrane region" description="Helical" evidence="1">
    <location>
        <begin position="186"/>
        <end position="206"/>
    </location>
</feature>
<feature type="transmembrane region" description="Helical" evidence="1">
    <location>
        <begin position="116"/>
        <end position="134"/>
    </location>
</feature>
<keyword evidence="3" id="KW-1185">Reference proteome</keyword>
<feature type="transmembrane region" description="Helical" evidence="1">
    <location>
        <begin position="80"/>
        <end position="104"/>
    </location>
</feature>
<dbReference type="HOGENOM" id="CLU_095775_0_0_1"/>
<protein>
    <submittedName>
        <fullName evidence="2">Piso0_001583 protein</fullName>
    </submittedName>
</protein>
<evidence type="ECO:0000313" key="2">
    <source>
        <dbReference type="EMBL" id="CCE88801.1"/>
    </source>
</evidence>
<feature type="transmembrane region" description="Helical" evidence="1">
    <location>
        <begin position="218"/>
        <end position="236"/>
    </location>
</feature>
<dbReference type="Proteomes" id="UP000005222">
    <property type="component" value="Chromosome F"/>
</dbReference>
<dbReference type="EMBL" id="FO082054">
    <property type="protein sequence ID" value="CCE88801.1"/>
    <property type="molecule type" value="Genomic_DNA"/>
</dbReference>
<keyword evidence="1" id="KW-0472">Membrane</keyword>
<dbReference type="OMA" id="LICIHYQ"/>
<dbReference type="FunCoup" id="G8YL67">
    <property type="interactions" value="21"/>
</dbReference>
<name>G8YL67_PICSO</name>
<organism evidence="2 3">
    <name type="scientific">Pichia sorbitophila (strain ATCC MYA-4447 / BCRC 22081 / CBS 7064 / NBRC 10061 / NRRL Y-12695)</name>
    <name type="common">Hybrid yeast</name>
    <dbReference type="NCBI Taxonomy" id="559304"/>
    <lineage>
        <taxon>Eukaryota</taxon>
        <taxon>Fungi</taxon>
        <taxon>Dikarya</taxon>
        <taxon>Ascomycota</taxon>
        <taxon>Saccharomycotina</taxon>
        <taxon>Pichiomycetes</taxon>
        <taxon>Debaryomycetaceae</taxon>
        <taxon>Millerozyma</taxon>
    </lineage>
</organism>
<feature type="transmembrane region" description="Helical" evidence="1">
    <location>
        <begin position="36"/>
        <end position="60"/>
    </location>
</feature>
<proteinExistence type="predicted"/>
<dbReference type="InParanoid" id="G8YL67"/>
<dbReference type="eggNOG" id="ENOG502RXGR">
    <property type="taxonomic scope" value="Eukaryota"/>
</dbReference>
<dbReference type="STRING" id="559304.G8YL67"/>
<keyword evidence="1" id="KW-1133">Transmembrane helix</keyword>
<sequence length="261" mass="30161">MLSPEIPWLVSSYILECKLYFDQLQYNKRKKSVYGLSYDFITLSWCSTFLSVITTLNYGLNQTVLDQYHGRYPSLPAVRTSHVITILETCKLFITSGLVIQILFLYKRTKHSTQGISGTLLAFGIFFLMIALWVAKCCIKKEAVLFYLDLVDLIWFTGKTAEAFYLVPQVNLNFIGRNVIGTCQSFLFLSWLSFFMTSIGMITLYYKDNAYYEIPINYTNWTSLFIKLISLILFTLQQKLIYKDADISSKEIYSINATSQV</sequence>
<dbReference type="OrthoDB" id="75720at2759"/>
<keyword evidence="1" id="KW-0812">Transmembrane</keyword>
<reference evidence="2 3" key="1">
    <citation type="journal article" date="2012" name="G3 (Bethesda)">
        <title>Pichia sorbitophila, an interspecies yeast hybrid reveals early steps of genome resolution following polyploidization.</title>
        <authorList>
            <person name="Leh Louis V."/>
            <person name="Despons L."/>
            <person name="Friedrich A."/>
            <person name="Martin T."/>
            <person name="Durrens P."/>
            <person name="Casaregola S."/>
            <person name="Neuveglise C."/>
            <person name="Fairhead C."/>
            <person name="Marck C."/>
            <person name="Cruz J.A."/>
            <person name="Straub M.L."/>
            <person name="Kugler V."/>
            <person name="Sacerdot C."/>
            <person name="Uzunov Z."/>
            <person name="Thierry A."/>
            <person name="Weiss S."/>
            <person name="Bleykasten C."/>
            <person name="De Montigny J."/>
            <person name="Jacques N."/>
            <person name="Jung P."/>
            <person name="Lemaire M."/>
            <person name="Mallet S."/>
            <person name="Morel G."/>
            <person name="Richard G.F."/>
            <person name="Sarkar A."/>
            <person name="Savel G."/>
            <person name="Schacherer J."/>
            <person name="Seret M.L."/>
            <person name="Talla E."/>
            <person name="Samson G."/>
            <person name="Jubin C."/>
            <person name="Poulain J."/>
            <person name="Vacherie B."/>
            <person name="Barbe V."/>
            <person name="Pelletier E."/>
            <person name="Sherman D.J."/>
            <person name="Westhof E."/>
            <person name="Weissenbach J."/>
            <person name="Baret P.V."/>
            <person name="Wincker P."/>
            <person name="Gaillardin C."/>
            <person name="Dujon B."/>
            <person name="Souciet J.L."/>
        </authorList>
    </citation>
    <scope>NUCLEOTIDE SEQUENCE [LARGE SCALE GENOMIC DNA]</scope>
    <source>
        <strain evidence="3">ATCC MYA-4447 / BCRC 22081 / CBS 7064 / NBRC 10061 / NRRL Y-12695</strain>
    </source>
</reference>
<evidence type="ECO:0000256" key="1">
    <source>
        <dbReference type="SAM" id="Phobius"/>
    </source>
</evidence>
<accession>G8YL67</accession>
<evidence type="ECO:0000313" key="3">
    <source>
        <dbReference type="Proteomes" id="UP000005222"/>
    </source>
</evidence>